<dbReference type="InterPro" id="IPR013762">
    <property type="entry name" value="Integrase-like_cat_sf"/>
</dbReference>
<gene>
    <name evidence="10" type="ORF">PRZ03_17270</name>
</gene>
<proteinExistence type="inferred from homology"/>
<dbReference type="Pfam" id="PF12167">
    <property type="entry name" value="Arm-DNA-bind_2"/>
    <property type="match status" value="1"/>
</dbReference>
<comment type="caution">
    <text evidence="10">The sequence shown here is derived from an EMBL/GenBank/DDBJ whole genome shotgun (WGS) entry which is preliminary data.</text>
</comment>
<dbReference type="Pfam" id="PF14659">
    <property type="entry name" value="Phage_int_SAM_3"/>
    <property type="match status" value="1"/>
</dbReference>
<evidence type="ECO:0000256" key="6">
    <source>
        <dbReference type="SAM" id="Coils"/>
    </source>
</evidence>
<dbReference type="PANTHER" id="PTHR30349">
    <property type="entry name" value="PHAGE INTEGRASE-RELATED"/>
    <property type="match status" value="1"/>
</dbReference>
<dbReference type="PANTHER" id="PTHR30349:SF64">
    <property type="entry name" value="PROPHAGE INTEGRASE INTD-RELATED"/>
    <property type="match status" value="1"/>
</dbReference>
<dbReference type="Pfam" id="PF00589">
    <property type="entry name" value="Phage_integrase"/>
    <property type="match status" value="1"/>
</dbReference>
<feature type="compositionally biased region" description="Polar residues" evidence="7">
    <location>
        <begin position="423"/>
        <end position="433"/>
    </location>
</feature>
<dbReference type="InterPro" id="IPR004107">
    <property type="entry name" value="Integrase_SAM-like_N"/>
</dbReference>
<evidence type="ECO:0000256" key="5">
    <source>
        <dbReference type="PROSITE-ProRule" id="PRU01248"/>
    </source>
</evidence>
<feature type="region of interest" description="Disordered" evidence="7">
    <location>
        <begin position="398"/>
        <end position="433"/>
    </location>
</feature>
<dbReference type="InterPro" id="IPR011010">
    <property type="entry name" value="DNA_brk_join_enz"/>
</dbReference>
<evidence type="ECO:0000313" key="11">
    <source>
        <dbReference type="Proteomes" id="UP001221189"/>
    </source>
</evidence>
<evidence type="ECO:0000256" key="7">
    <source>
        <dbReference type="SAM" id="MobiDB-lite"/>
    </source>
</evidence>
<dbReference type="InterPro" id="IPR050090">
    <property type="entry name" value="Tyrosine_recombinase_XerCD"/>
</dbReference>
<accession>A0ABT5KHC6</accession>
<sequence>MGSIRARKENGLLFLDFRFRGQRCREQTLLEDSPANRKRLEKLLQNLEQEIASGLFDYAKYFPNSKAPPSPTSPVQVAKEQAVTASSEATSAFSTFAEQWFTEHKVEWRRSHIAVLRSTLDGHIIKYFAAKPVGSISKADILAFRNHLASMPGKCEKSVLSNKRINGILQPLRQIMEEAADRFGFPSPMQNYKPLRIRKTDVNPFTLDQVQAILSNARPDFHDYFLIRFFTGMRTGEAHGLKWKYVDFANRLILIRETFVLGEDEYTKTDGSQREIQMSQPVVEALQRMHAATFKLSEYVFCNREGKPLDNKNFTDRIWYPLLRNLGLELRRPYQMRHTAATLWLASGEAPEWIARQLGHSSTEMLFRVYSRYVPNLTRQDGSAIERLLASRFATGGVASEPAAPSNSAPPKTSPGSAGLVPSTKSPGVQLNP</sequence>
<keyword evidence="2" id="KW-0229">DNA integration</keyword>
<dbReference type="Gene3D" id="1.10.443.10">
    <property type="entry name" value="Intergrase catalytic core"/>
    <property type="match status" value="1"/>
</dbReference>
<dbReference type="PROSITE" id="PS51898">
    <property type="entry name" value="TYR_RECOMBINASE"/>
    <property type="match status" value="1"/>
</dbReference>
<dbReference type="EMBL" id="JAQQXT010000011">
    <property type="protein sequence ID" value="MDC8773336.1"/>
    <property type="molecule type" value="Genomic_DNA"/>
</dbReference>
<keyword evidence="4" id="KW-0233">DNA recombination</keyword>
<feature type="compositionally biased region" description="Low complexity" evidence="7">
    <location>
        <begin position="399"/>
        <end position="415"/>
    </location>
</feature>
<dbReference type="CDD" id="cd01189">
    <property type="entry name" value="INT_ICEBs1_C_like"/>
    <property type="match status" value="1"/>
</dbReference>
<protein>
    <submittedName>
        <fullName evidence="10">DUF3596 domain-containing protein</fullName>
    </submittedName>
</protein>
<reference evidence="10 11" key="1">
    <citation type="submission" date="2022-10" db="EMBL/GenBank/DDBJ databases">
        <title>Paucibacter sp. hw1 Genome sequencing.</title>
        <authorList>
            <person name="Park S."/>
        </authorList>
    </citation>
    <scope>NUCLEOTIDE SEQUENCE [LARGE SCALE GENOMIC DNA]</scope>
    <source>
        <strain evidence="11">hw1</strain>
    </source>
</reference>
<evidence type="ECO:0000259" key="9">
    <source>
        <dbReference type="PROSITE" id="PS51900"/>
    </source>
</evidence>
<evidence type="ECO:0000256" key="3">
    <source>
        <dbReference type="ARBA" id="ARBA00023125"/>
    </source>
</evidence>
<evidence type="ECO:0000256" key="2">
    <source>
        <dbReference type="ARBA" id="ARBA00022908"/>
    </source>
</evidence>
<dbReference type="Proteomes" id="UP001221189">
    <property type="component" value="Unassembled WGS sequence"/>
</dbReference>
<comment type="similarity">
    <text evidence="1">Belongs to the 'phage' integrase family.</text>
</comment>
<name>A0ABT5KHC6_9BURK</name>
<keyword evidence="11" id="KW-1185">Reference proteome</keyword>
<dbReference type="PROSITE" id="PS51900">
    <property type="entry name" value="CB"/>
    <property type="match status" value="1"/>
</dbReference>
<evidence type="ECO:0000259" key="8">
    <source>
        <dbReference type="PROSITE" id="PS51898"/>
    </source>
</evidence>
<feature type="domain" description="Core-binding (CB)" evidence="9">
    <location>
        <begin position="91"/>
        <end position="180"/>
    </location>
</feature>
<evidence type="ECO:0000256" key="1">
    <source>
        <dbReference type="ARBA" id="ARBA00008857"/>
    </source>
</evidence>
<dbReference type="InterPro" id="IPR002104">
    <property type="entry name" value="Integrase_catalytic"/>
</dbReference>
<feature type="coiled-coil region" evidence="6">
    <location>
        <begin position="30"/>
        <end position="57"/>
    </location>
</feature>
<keyword evidence="3 5" id="KW-0238">DNA-binding</keyword>
<dbReference type="InterPro" id="IPR044068">
    <property type="entry name" value="CB"/>
</dbReference>
<dbReference type="RefSeq" id="WP_273601563.1">
    <property type="nucleotide sequence ID" value="NZ_JAQQXT010000011.1"/>
</dbReference>
<keyword evidence="6" id="KW-0175">Coiled coil</keyword>
<evidence type="ECO:0000256" key="4">
    <source>
        <dbReference type="ARBA" id="ARBA00023172"/>
    </source>
</evidence>
<feature type="domain" description="Tyr recombinase" evidence="8">
    <location>
        <begin position="200"/>
        <end position="387"/>
    </location>
</feature>
<dbReference type="InterPro" id="IPR022000">
    <property type="entry name" value="Min27-like_integrase_DNA_bind"/>
</dbReference>
<organism evidence="10 11">
    <name type="scientific">Roseateles albus</name>
    <dbReference type="NCBI Taxonomy" id="2987525"/>
    <lineage>
        <taxon>Bacteria</taxon>
        <taxon>Pseudomonadati</taxon>
        <taxon>Pseudomonadota</taxon>
        <taxon>Betaproteobacteria</taxon>
        <taxon>Burkholderiales</taxon>
        <taxon>Sphaerotilaceae</taxon>
        <taxon>Roseateles</taxon>
    </lineage>
</organism>
<dbReference type="Gene3D" id="1.10.150.130">
    <property type="match status" value="1"/>
</dbReference>
<dbReference type="InterPro" id="IPR010998">
    <property type="entry name" value="Integrase_recombinase_N"/>
</dbReference>
<dbReference type="SUPFAM" id="SSF56349">
    <property type="entry name" value="DNA breaking-rejoining enzymes"/>
    <property type="match status" value="1"/>
</dbReference>
<evidence type="ECO:0000313" key="10">
    <source>
        <dbReference type="EMBL" id="MDC8773336.1"/>
    </source>
</evidence>